<organism evidence="8 9">
    <name type="scientific">Apteryx mantelli</name>
    <name type="common">North Island brown kiwi</name>
    <dbReference type="NCBI Taxonomy" id="2696672"/>
    <lineage>
        <taxon>Eukaryota</taxon>
        <taxon>Metazoa</taxon>
        <taxon>Chordata</taxon>
        <taxon>Craniata</taxon>
        <taxon>Vertebrata</taxon>
        <taxon>Euteleostomi</taxon>
        <taxon>Archelosauria</taxon>
        <taxon>Archosauria</taxon>
        <taxon>Dinosauria</taxon>
        <taxon>Saurischia</taxon>
        <taxon>Theropoda</taxon>
        <taxon>Coelurosauria</taxon>
        <taxon>Aves</taxon>
        <taxon>Palaeognathae</taxon>
        <taxon>Apterygiformes</taxon>
        <taxon>Apterygidae</taxon>
        <taxon>Apteryx</taxon>
    </lineage>
</organism>
<dbReference type="RefSeq" id="XP_067166841.1">
    <property type="nucleotide sequence ID" value="XM_067310740.1"/>
</dbReference>
<dbReference type="PANTHER" id="PTHR31395:SF5">
    <property type="entry name" value="PROTEIN SHISA-4"/>
    <property type="match status" value="1"/>
</dbReference>
<evidence type="ECO:0000313" key="8">
    <source>
        <dbReference type="Proteomes" id="UP001652627"/>
    </source>
</evidence>
<feature type="compositionally biased region" description="Gly residues" evidence="5">
    <location>
        <begin position="60"/>
        <end position="69"/>
    </location>
</feature>
<evidence type="ECO:0000313" key="9">
    <source>
        <dbReference type="RefSeq" id="XP_067166841.1"/>
    </source>
</evidence>
<keyword evidence="2 6" id="KW-0812">Transmembrane</keyword>
<dbReference type="Pfam" id="PF13908">
    <property type="entry name" value="Shisa_N"/>
    <property type="match status" value="1"/>
</dbReference>
<dbReference type="GeneID" id="136994216"/>
<dbReference type="InterPro" id="IPR026910">
    <property type="entry name" value="Shisa"/>
</dbReference>
<feature type="domain" description="Shisa N-terminal" evidence="7">
    <location>
        <begin position="103"/>
        <end position="153"/>
    </location>
</feature>
<sequence length="276" mass="28878">MRRPGPPHPTGTAASRPPSTGAAAPGPAPGPPRRRRRRRLPEHRAPPGRSGAPNPARLPGGSGAAGSGSPGPRSQDGAGGTGTGWPLAGTVLVAVATSLAAGGEDCLWYVDRNGSWHPGFDCDFFTFCCGTCHQRYCCRDPLRLITERQQRHCLAFSPKTIAGIASAVVLFLAIVTTIVCCFMCSCCYLYQRRQHLRTPLQGPEIPLSSYPVAPGPPYAADPKAGPAPPQPGFAPMAMYPPAAPAAQYPLYPPGPPVYNPTAPPPYVPAQPSYPGA</sequence>
<evidence type="ECO:0000256" key="5">
    <source>
        <dbReference type="SAM" id="MobiDB-lite"/>
    </source>
</evidence>
<accession>A0ABM4FPG9</accession>
<evidence type="ECO:0000256" key="6">
    <source>
        <dbReference type="SAM" id="Phobius"/>
    </source>
</evidence>
<proteinExistence type="predicted"/>
<evidence type="ECO:0000256" key="1">
    <source>
        <dbReference type="ARBA" id="ARBA00004370"/>
    </source>
</evidence>
<evidence type="ECO:0000259" key="7">
    <source>
        <dbReference type="Pfam" id="PF13908"/>
    </source>
</evidence>
<feature type="transmembrane region" description="Helical" evidence="6">
    <location>
        <begin position="161"/>
        <end position="190"/>
    </location>
</feature>
<dbReference type="CDD" id="cd12087">
    <property type="entry name" value="TM_EGFR-like"/>
    <property type="match status" value="1"/>
</dbReference>
<feature type="region of interest" description="Disordered" evidence="5">
    <location>
        <begin position="1"/>
        <end position="83"/>
    </location>
</feature>
<protein>
    <submittedName>
        <fullName evidence="9">LOW QUALITY PROTEIN: protein shisa-4</fullName>
    </submittedName>
</protein>
<dbReference type="Proteomes" id="UP001652627">
    <property type="component" value="Chromosome 25"/>
</dbReference>
<evidence type="ECO:0000256" key="3">
    <source>
        <dbReference type="ARBA" id="ARBA00022989"/>
    </source>
</evidence>
<feature type="compositionally biased region" description="Low complexity" evidence="5">
    <location>
        <begin position="13"/>
        <end position="25"/>
    </location>
</feature>
<keyword evidence="8" id="KW-1185">Reference proteome</keyword>
<evidence type="ECO:0000256" key="2">
    <source>
        <dbReference type="ARBA" id="ARBA00022692"/>
    </source>
</evidence>
<gene>
    <name evidence="9" type="primary">SHISA4</name>
</gene>
<evidence type="ECO:0000256" key="4">
    <source>
        <dbReference type="ARBA" id="ARBA00023136"/>
    </source>
</evidence>
<keyword evidence="3 6" id="KW-1133">Transmembrane helix</keyword>
<reference evidence="9" key="1">
    <citation type="submission" date="2025-08" db="UniProtKB">
        <authorList>
            <consortium name="RefSeq"/>
        </authorList>
    </citation>
    <scope>IDENTIFICATION</scope>
    <source>
        <tissue evidence="9">Blood</tissue>
    </source>
</reference>
<dbReference type="PANTHER" id="PTHR31395">
    <property type="entry name" value="SHISA"/>
    <property type="match status" value="1"/>
</dbReference>
<name>A0ABM4FPG9_9AVES</name>
<feature type="compositionally biased region" description="Basic residues" evidence="5">
    <location>
        <begin position="32"/>
        <end position="41"/>
    </location>
</feature>
<dbReference type="InterPro" id="IPR053891">
    <property type="entry name" value="Shisa_N"/>
</dbReference>
<comment type="subcellular location">
    <subcellularLocation>
        <location evidence="1">Membrane</location>
    </subcellularLocation>
</comment>
<keyword evidence="4 6" id="KW-0472">Membrane</keyword>